<protein>
    <submittedName>
        <fullName evidence="1">Uncharacterized protein</fullName>
    </submittedName>
</protein>
<proteinExistence type="predicted"/>
<name>A0ABQ1C261_9MYCO</name>
<evidence type="ECO:0000313" key="2">
    <source>
        <dbReference type="Proteomes" id="UP000465240"/>
    </source>
</evidence>
<dbReference type="Proteomes" id="UP000465240">
    <property type="component" value="Unassembled WGS sequence"/>
</dbReference>
<comment type="caution">
    <text evidence="1">The sequence shown here is derived from an EMBL/GenBank/DDBJ whole genome shotgun (WGS) entry which is preliminary data.</text>
</comment>
<keyword evidence="2" id="KW-1185">Reference proteome</keyword>
<evidence type="ECO:0000313" key="1">
    <source>
        <dbReference type="EMBL" id="GFG78347.1"/>
    </source>
</evidence>
<sequence>MGANTVYCPLFSVSTRFTCGFSLPDNAEVSVVSIGLFDAAVATGSCAMPATDPGPVGFWAAYSEQPGPMRSAAGSALPDDGADDGAELVATETLAEVALLVPCDAGLLLEHPATPAIAIAARAAAATDLA</sequence>
<gene>
    <name evidence="1" type="ORF">MPRG_16230</name>
</gene>
<dbReference type="EMBL" id="BLKX01000001">
    <property type="protein sequence ID" value="GFG78347.1"/>
    <property type="molecule type" value="Genomic_DNA"/>
</dbReference>
<accession>A0ABQ1C261</accession>
<organism evidence="1 2">
    <name type="scientific">Mycobacterium paragordonae</name>
    <dbReference type="NCBI Taxonomy" id="1389713"/>
    <lineage>
        <taxon>Bacteria</taxon>
        <taxon>Bacillati</taxon>
        <taxon>Actinomycetota</taxon>
        <taxon>Actinomycetes</taxon>
        <taxon>Mycobacteriales</taxon>
        <taxon>Mycobacteriaceae</taxon>
        <taxon>Mycobacterium</taxon>
    </lineage>
</organism>
<reference evidence="1 2" key="1">
    <citation type="journal article" date="2019" name="Emerg. Microbes Infect.">
        <title>Comprehensive subspecies identification of 175 nontuberculous mycobacteria species based on 7547 genomic profiles.</title>
        <authorList>
            <person name="Matsumoto Y."/>
            <person name="Kinjo T."/>
            <person name="Motooka D."/>
            <person name="Nabeya D."/>
            <person name="Jung N."/>
            <person name="Uechi K."/>
            <person name="Horii T."/>
            <person name="Iida T."/>
            <person name="Fujita J."/>
            <person name="Nakamura S."/>
        </authorList>
    </citation>
    <scope>NUCLEOTIDE SEQUENCE [LARGE SCALE GENOMIC DNA]</scope>
    <source>
        <strain evidence="1 2">JCM 18565</strain>
    </source>
</reference>